<protein>
    <submittedName>
        <fullName evidence="2">Glycosyltransferase</fullName>
    </submittedName>
</protein>
<keyword evidence="2" id="KW-0808">Transferase</keyword>
<dbReference type="SUPFAM" id="SSF53448">
    <property type="entry name" value="Nucleotide-diphospho-sugar transferases"/>
    <property type="match status" value="1"/>
</dbReference>
<evidence type="ECO:0000313" key="2">
    <source>
        <dbReference type="EMBL" id="MBA1138719.1"/>
    </source>
</evidence>
<comment type="caution">
    <text evidence="2">The sequence shown here is derived from an EMBL/GenBank/DDBJ whole genome shotgun (WGS) entry which is preliminary data.</text>
</comment>
<dbReference type="Gene3D" id="3.90.550.10">
    <property type="entry name" value="Spore Coat Polysaccharide Biosynthesis Protein SpsA, Chain A"/>
    <property type="match status" value="1"/>
</dbReference>
<accession>A0A838AYQ4</accession>
<dbReference type="RefSeq" id="WP_181055469.1">
    <property type="nucleotide sequence ID" value="NZ_JACDTY010000001.1"/>
</dbReference>
<dbReference type="Proteomes" id="UP000558284">
    <property type="component" value="Unassembled WGS sequence"/>
</dbReference>
<dbReference type="InterPro" id="IPR001173">
    <property type="entry name" value="Glyco_trans_2-like"/>
</dbReference>
<reference evidence="2 3" key="1">
    <citation type="submission" date="2020-07" db="EMBL/GenBank/DDBJ databases">
        <title>Definition of the novel symbiovar canariense within Mesorhizobium novociceri, a new species of genus Mesorhizobium nodulating Cicer canariense in the Caldera de Taburiente National Park (La Palma, Canary Islands).</title>
        <authorList>
            <person name="Leon-Barrios M."/>
            <person name="Perez-Yepez J."/>
            <person name="Flores-Felix J.D."/>
            <person name="Ramirez-Baena M.H."/>
            <person name="Pulido-Suarez L."/>
            <person name="Igual J.M."/>
            <person name="Velazquez E."/>
            <person name="Peix A."/>
        </authorList>
    </citation>
    <scope>NUCLEOTIDE SEQUENCE [LARGE SCALE GENOMIC DNA]</scope>
    <source>
        <strain evidence="2 3">CCANP35</strain>
    </source>
</reference>
<sequence length="364" mass="39694">MQTAVVLPCLNEEAYLAETCLSLGFGGDASPPDTVLILVDNGSTDDTAAVMEIIKKNTPKTVLLGQTLDRGYVPPRHLGVLMAKSFADEHGVPNEDLLILQADADTVYDRTYIASMVSSALSTPQDLIEGVAQNSKTFLDDYPGYHACCAIADEAVSSLFVAESDEVIVDDKVAGYRLSEYLKWGGHQREFDAYGDEIHAETSRLFIRAKMHGAGRTRSPEAVAYPSRRKIRADPLGTFVTAGFPRESGWRERWVESHPVPLLLREFDCATIGEAAVFIRQIHTLILFALVPTHVQLALGQNPIMSLVGSPLAPLLSKVDVSVEILRKAPGRLFEAFFTLAEKEPELFADCVKKSECSVSPGVA</sequence>
<feature type="domain" description="Glycosyltransferase 2-like" evidence="1">
    <location>
        <begin position="5"/>
        <end position="128"/>
    </location>
</feature>
<name>A0A838AYQ4_9HYPH</name>
<dbReference type="GO" id="GO:0016740">
    <property type="term" value="F:transferase activity"/>
    <property type="evidence" value="ECO:0007669"/>
    <property type="project" value="UniProtKB-KW"/>
</dbReference>
<proteinExistence type="predicted"/>
<keyword evidence="3" id="KW-1185">Reference proteome</keyword>
<organism evidence="2 3">
    <name type="scientific">Mesorhizobium neociceri</name>
    <dbReference type="NCBI Taxonomy" id="1307853"/>
    <lineage>
        <taxon>Bacteria</taxon>
        <taxon>Pseudomonadati</taxon>
        <taxon>Pseudomonadota</taxon>
        <taxon>Alphaproteobacteria</taxon>
        <taxon>Hyphomicrobiales</taxon>
        <taxon>Phyllobacteriaceae</taxon>
        <taxon>Mesorhizobium</taxon>
    </lineage>
</organism>
<evidence type="ECO:0000259" key="1">
    <source>
        <dbReference type="Pfam" id="PF00535"/>
    </source>
</evidence>
<dbReference type="InterPro" id="IPR029044">
    <property type="entry name" value="Nucleotide-diphossugar_trans"/>
</dbReference>
<dbReference type="EMBL" id="JACDTY010000001">
    <property type="protein sequence ID" value="MBA1138719.1"/>
    <property type="molecule type" value="Genomic_DNA"/>
</dbReference>
<gene>
    <name evidence="2" type="ORF">H0241_00415</name>
</gene>
<evidence type="ECO:0000313" key="3">
    <source>
        <dbReference type="Proteomes" id="UP000558284"/>
    </source>
</evidence>
<dbReference type="Pfam" id="PF00535">
    <property type="entry name" value="Glycos_transf_2"/>
    <property type="match status" value="1"/>
</dbReference>
<dbReference type="AlphaFoldDB" id="A0A838AYQ4"/>